<dbReference type="AlphaFoldDB" id="A0A2K9J469"/>
<protein>
    <submittedName>
        <fullName evidence="1">Uncharacterized protein</fullName>
    </submittedName>
</protein>
<evidence type="ECO:0000313" key="1">
    <source>
        <dbReference type="EMBL" id="AUJ25833.1"/>
    </source>
</evidence>
<dbReference type="EMBL" id="CP018622">
    <property type="protein sequence ID" value="AUJ25833.1"/>
    <property type="molecule type" value="Genomic_DNA"/>
</dbReference>
<gene>
    <name evidence="1" type="ORF">A21D_02787</name>
</gene>
<name>A0A2K9J469_9BACI</name>
<reference evidence="2" key="1">
    <citation type="submission" date="2016-11" db="EMBL/GenBank/DDBJ databases">
        <title>Complete genome sequence of Virgibacillus pantothenticus 21D, a halophilic bacterium isolated from the deep hypersaline anoxic basin Discovery in the Mediterranean Sea.</title>
        <authorList>
            <person name="Zeaiter Z."/>
            <person name="Booth J.M."/>
            <person name="Prosdocimi E.M."/>
            <person name="Mapelli F."/>
            <person name="Fusi M."/>
            <person name="Daffonchio D."/>
            <person name="Borin S."/>
            <person name="Crotti E."/>
        </authorList>
    </citation>
    <scope>NUCLEOTIDE SEQUENCE [LARGE SCALE GENOMIC DNA]</scope>
    <source>
        <strain evidence="2">21D</strain>
    </source>
</reference>
<dbReference type="Proteomes" id="UP000234237">
    <property type="component" value="Chromosome"/>
</dbReference>
<sequence>MKKETAQVVVKKTVVGWFNVYLFEGAGAEQVGWVNVSPQQFTEFFPGKSTDFKLMAQEVTQDQVDRILGAGVLVA</sequence>
<accession>A0A2K9J469</accession>
<evidence type="ECO:0000313" key="2">
    <source>
        <dbReference type="Proteomes" id="UP000234237"/>
    </source>
</evidence>
<dbReference type="STRING" id="302167.GCA_900166595_01616"/>
<dbReference type="KEGG" id="vpn:A21D_02787"/>
<dbReference type="RefSeq" id="WP_101933710.1">
    <property type="nucleotide sequence ID" value="NZ_CP018622.1"/>
</dbReference>
<proteinExistence type="predicted"/>
<organism evidence="1 2">
    <name type="scientific">Virgibacillus dokdonensis</name>
    <dbReference type="NCBI Taxonomy" id="302167"/>
    <lineage>
        <taxon>Bacteria</taxon>
        <taxon>Bacillati</taxon>
        <taxon>Bacillota</taxon>
        <taxon>Bacilli</taxon>
        <taxon>Bacillales</taxon>
        <taxon>Bacillaceae</taxon>
        <taxon>Virgibacillus</taxon>
    </lineage>
</organism>